<dbReference type="EMBL" id="JBEAFC010000003">
    <property type="protein sequence ID" value="KAL1564679.1"/>
    <property type="molecule type" value="Genomic_DNA"/>
</dbReference>
<proteinExistence type="predicted"/>
<dbReference type="PANTHER" id="PTHR35167">
    <property type="entry name" value="OS05G0216466 PROTEIN"/>
    <property type="match status" value="1"/>
</dbReference>
<keyword evidence="3" id="KW-1185">Reference proteome</keyword>
<dbReference type="PANTHER" id="PTHR35167:SF3">
    <property type="entry name" value="OS05G0216466 PROTEIN"/>
    <property type="match status" value="1"/>
</dbReference>
<dbReference type="Proteomes" id="UP001567538">
    <property type="component" value="Unassembled WGS sequence"/>
</dbReference>
<gene>
    <name evidence="2" type="ORF">AAHA92_06990</name>
</gene>
<reference evidence="2 3" key="1">
    <citation type="submission" date="2024-06" db="EMBL/GenBank/DDBJ databases">
        <title>A chromosome level genome sequence of Diviner's sage (Salvia divinorum).</title>
        <authorList>
            <person name="Ford S.A."/>
            <person name="Ro D.-K."/>
            <person name="Ness R.W."/>
            <person name="Phillips M.A."/>
        </authorList>
    </citation>
    <scope>NUCLEOTIDE SEQUENCE [LARGE SCALE GENOMIC DNA]</scope>
    <source>
        <strain evidence="2">SAF-2024a</strain>
        <tissue evidence="2">Leaf</tissue>
    </source>
</reference>
<evidence type="ECO:0000256" key="1">
    <source>
        <dbReference type="SAM" id="MobiDB-lite"/>
    </source>
</evidence>
<name>A0ABD1I7H9_SALDI</name>
<organism evidence="2 3">
    <name type="scientific">Salvia divinorum</name>
    <name type="common">Maria pastora</name>
    <name type="synonym">Diviner's sage</name>
    <dbReference type="NCBI Taxonomy" id="28513"/>
    <lineage>
        <taxon>Eukaryota</taxon>
        <taxon>Viridiplantae</taxon>
        <taxon>Streptophyta</taxon>
        <taxon>Embryophyta</taxon>
        <taxon>Tracheophyta</taxon>
        <taxon>Spermatophyta</taxon>
        <taxon>Magnoliopsida</taxon>
        <taxon>eudicotyledons</taxon>
        <taxon>Gunneridae</taxon>
        <taxon>Pentapetalae</taxon>
        <taxon>asterids</taxon>
        <taxon>lamiids</taxon>
        <taxon>Lamiales</taxon>
        <taxon>Lamiaceae</taxon>
        <taxon>Nepetoideae</taxon>
        <taxon>Mentheae</taxon>
        <taxon>Salviinae</taxon>
        <taxon>Salvia</taxon>
        <taxon>Salvia subgen. Calosphace</taxon>
    </lineage>
</organism>
<sequence length="100" mass="10990">MKKSGKTKEIEMEFDMTEPEMDAALQLIQLSGDSGARTAEQSPEHSVADSNEISSSYAKLGDLDALPRKRKRFRLIDDIYSITSPAVSASGKRGKKSAKR</sequence>
<feature type="region of interest" description="Disordered" evidence="1">
    <location>
        <begin position="31"/>
        <end position="53"/>
    </location>
</feature>
<accession>A0ABD1I7H9</accession>
<dbReference type="AlphaFoldDB" id="A0ABD1I7H9"/>
<evidence type="ECO:0000313" key="3">
    <source>
        <dbReference type="Proteomes" id="UP001567538"/>
    </source>
</evidence>
<evidence type="ECO:0000313" key="2">
    <source>
        <dbReference type="EMBL" id="KAL1564679.1"/>
    </source>
</evidence>
<protein>
    <submittedName>
        <fullName evidence="2">Uncharacterized protein</fullName>
    </submittedName>
</protein>
<comment type="caution">
    <text evidence="2">The sequence shown here is derived from an EMBL/GenBank/DDBJ whole genome shotgun (WGS) entry which is preliminary data.</text>
</comment>